<keyword evidence="9 12" id="KW-0472">Membrane</keyword>
<dbReference type="InterPro" id="IPR051163">
    <property type="entry name" value="Sodium:Solute_Symporter_SSF"/>
</dbReference>
<dbReference type="InterPro" id="IPR001734">
    <property type="entry name" value="Na/solute_symporter"/>
</dbReference>
<evidence type="ECO:0000256" key="5">
    <source>
        <dbReference type="ARBA" id="ARBA00022692"/>
    </source>
</evidence>
<feature type="transmembrane region" description="Helical" evidence="12">
    <location>
        <begin position="451"/>
        <end position="468"/>
    </location>
</feature>
<dbReference type="Proteomes" id="UP000242432">
    <property type="component" value="Unassembled WGS sequence"/>
</dbReference>
<dbReference type="Gene3D" id="1.20.1730.10">
    <property type="entry name" value="Sodium/glucose cotransporter"/>
    <property type="match status" value="1"/>
</dbReference>
<feature type="transmembrane region" description="Helical" evidence="12">
    <location>
        <begin position="324"/>
        <end position="345"/>
    </location>
</feature>
<evidence type="ECO:0000256" key="2">
    <source>
        <dbReference type="ARBA" id="ARBA00006434"/>
    </source>
</evidence>
<dbReference type="PROSITE" id="PS50283">
    <property type="entry name" value="NA_SOLUT_SYMP_3"/>
    <property type="match status" value="1"/>
</dbReference>
<gene>
    <name evidence="13" type="ORF">SAMN02745213_00465</name>
</gene>
<dbReference type="AlphaFoldDB" id="A0A1T4V0U3"/>
<keyword evidence="3" id="KW-0813">Transport</keyword>
<evidence type="ECO:0000256" key="10">
    <source>
        <dbReference type="ARBA" id="ARBA00023201"/>
    </source>
</evidence>
<dbReference type="RefSeq" id="WP_078928043.1">
    <property type="nucleotide sequence ID" value="NZ_FUXX01000005.1"/>
</dbReference>
<dbReference type="PANTHER" id="PTHR42985">
    <property type="entry name" value="SODIUM-COUPLED MONOCARBOXYLATE TRANSPORTER"/>
    <property type="match status" value="1"/>
</dbReference>
<dbReference type="EMBL" id="FUXX01000005">
    <property type="protein sequence ID" value="SKA58526.1"/>
    <property type="molecule type" value="Genomic_DNA"/>
</dbReference>
<dbReference type="GO" id="GO:0015293">
    <property type="term" value="F:symporter activity"/>
    <property type="evidence" value="ECO:0007669"/>
    <property type="project" value="TreeGrafter"/>
</dbReference>
<feature type="transmembrane region" description="Helical" evidence="12">
    <location>
        <begin position="390"/>
        <end position="413"/>
    </location>
</feature>
<dbReference type="STRING" id="83771.SAMN02910357_01057"/>
<dbReference type="CDD" id="cd10326">
    <property type="entry name" value="SLC5sbd_NIS-like"/>
    <property type="match status" value="1"/>
</dbReference>
<keyword evidence="8" id="KW-0406">Ion transport</keyword>
<feature type="transmembrane region" description="Helical" evidence="12">
    <location>
        <begin position="425"/>
        <end position="445"/>
    </location>
</feature>
<accession>A0A1T4V0U3</accession>
<feature type="transmembrane region" description="Helical" evidence="12">
    <location>
        <begin position="269"/>
        <end position="296"/>
    </location>
</feature>
<evidence type="ECO:0000256" key="4">
    <source>
        <dbReference type="ARBA" id="ARBA00022475"/>
    </source>
</evidence>
<comment type="subcellular location">
    <subcellularLocation>
        <location evidence="1">Cell membrane</location>
        <topology evidence="1">Multi-pass membrane protein</topology>
    </subcellularLocation>
</comment>
<keyword evidence="10" id="KW-0739">Sodium transport</keyword>
<dbReference type="InterPro" id="IPR038377">
    <property type="entry name" value="Na/Glc_symporter_sf"/>
</dbReference>
<evidence type="ECO:0000256" key="7">
    <source>
        <dbReference type="ARBA" id="ARBA00023053"/>
    </source>
</evidence>
<feature type="transmembrane region" description="Helical" evidence="12">
    <location>
        <begin position="75"/>
        <end position="93"/>
    </location>
</feature>
<evidence type="ECO:0000256" key="11">
    <source>
        <dbReference type="RuleBase" id="RU362091"/>
    </source>
</evidence>
<evidence type="ECO:0000313" key="14">
    <source>
        <dbReference type="Proteomes" id="UP000242432"/>
    </source>
</evidence>
<dbReference type="GO" id="GO:0006814">
    <property type="term" value="P:sodium ion transport"/>
    <property type="evidence" value="ECO:0007669"/>
    <property type="project" value="UniProtKB-KW"/>
</dbReference>
<feature type="transmembrane region" description="Helical" evidence="12">
    <location>
        <begin position="147"/>
        <end position="166"/>
    </location>
</feature>
<evidence type="ECO:0000256" key="1">
    <source>
        <dbReference type="ARBA" id="ARBA00004651"/>
    </source>
</evidence>
<keyword evidence="5 12" id="KW-0812">Transmembrane</keyword>
<dbReference type="Pfam" id="PF00474">
    <property type="entry name" value="SSF"/>
    <property type="match status" value="1"/>
</dbReference>
<keyword evidence="14" id="KW-1185">Reference proteome</keyword>
<keyword evidence="6 12" id="KW-1133">Transmembrane helix</keyword>
<feature type="transmembrane region" description="Helical" evidence="12">
    <location>
        <begin position="366"/>
        <end position="384"/>
    </location>
</feature>
<evidence type="ECO:0000256" key="6">
    <source>
        <dbReference type="ARBA" id="ARBA00022989"/>
    </source>
</evidence>
<dbReference type="PANTHER" id="PTHR42985:SF47">
    <property type="entry name" value="INTEGRAL MEMBRANE TRANSPORT PROTEIN"/>
    <property type="match status" value="1"/>
</dbReference>
<reference evidence="14" key="1">
    <citation type="submission" date="2017-02" db="EMBL/GenBank/DDBJ databases">
        <authorList>
            <person name="Varghese N."/>
            <person name="Submissions S."/>
        </authorList>
    </citation>
    <scope>NUCLEOTIDE SEQUENCE [LARGE SCALE GENOMIC DNA]</scope>
    <source>
        <strain evidence="14">DSM 3072</strain>
    </source>
</reference>
<feature type="transmembrane region" description="Helical" evidence="12">
    <location>
        <begin position="178"/>
        <end position="197"/>
    </location>
</feature>
<sequence>MFVLVILLSYFAILYTYSYFHSSKNSNETFFRGNRNSRWYLVAFGMIGASLSGITFVSVPGMVMWSDMTYLQTCLGYILGYFIVAFVLLPIFYRHNLTTIYSFLKIRLGETSYKTGALFFLISKLIGAAARFYVVCLILDRFVFKELNIPFFVTVPFLMTLIWLYTRNGGIRTLVHTDVIQTFFMLLSLGVILYGVLEVLDFSLADAYKEVISSGHSRIFEFSDIKSPQNFFKQFISGAFIVVVMTGLDQDMMQKNLTCKTLHEAKKDMCTYAFAFAPVNLLFMVLGILLICAFNTKGIAIPEKFDNLLIDVISNGTLGMNAKIFFIIGIVSAAFSSADSSLTALTTTYCVDIKEKSSDVRLRKNTHALMAILFAFAVLIFNYFNSTSLIDAIFILCGYTYGPLLGLFSFAILGRRTVMDKATPYIAMLSPVACFLISQLTLKMFGYKFGYELLLLNGALTFAGLYAFSSEKKCVSLEN</sequence>
<comment type="similarity">
    <text evidence="2 11">Belongs to the sodium:solute symporter (SSF) (TC 2.A.21) family.</text>
</comment>
<proteinExistence type="inferred from homology"/>
<feature type="transmembrane region" description="Helical" evidence="12">
    <location>
        <begin position="42"/>
        <end position="63"/>
    </location>
</feature>
<protein>
    <submittedName>
        <fullName evidence="13">Na+/proline symporter</fullName>
    </submittedName>
</protein>
<name>A0A1T4V0U3_9GAMM</name>
<dbReference type="GO" id="GO:0005886">
    <property type="term" value="C:plasma membrane"/>
    <property type="evidence" value="ECO:0007669"/>
    <property type="project" value="UniProtKB-SubCell"/>
</dbReference>
<keyword evidence="4" id="KW-1003">Cell membrane</keyword>
<organism evidence="13 14">
    <name type="scientific">Succinivibrio dextrinosolvens DSM 3072</name>
    <dbReference type="NCBI Taxonomy" id="1123324"/>
    <lineage>
        <taxon>Bacteria</taxon>
        <taxon>Pseudomonadati</taxon>
        <taxon>Pseudomonadota</taxon>
        <taxon>Gammaproteobacteria</taxon>
        <taxon>Aeromonadales</taxon>
        <taxon>Succinivibrionaceae</taxon>
        <taxon>Succinivibrio</taxon>
    </lineage>
</organism>
<evidence type="ECO:0000256" key="3">
    <source>
        <dbReference type="ARBA" id="ARBA00022448"/>
    </source>
</evidence>
<evidence type="ECO:0000256" key="8">
    <source>
        <dbReference type="ARBA" id="ARBA00023065"/>
    </source>
</evidence>
<evidence type="ECO:0000256" key="12">
    <source>
        <dbReference type="SAM" id="Phobius"/>
    </source>
</evidence>
<evidence type="ECO:0000256" key="9">
    <source>
        <dbReference type="ARBA" id="ARBA00023136"/>
    </source>
</evidence>
<evidence type="ECO:0000313" key="13">
    <source>
        <dbReference type="EMBL" id="SKA58526.1"/>
    </source>
</evidence>
<keyword evidence="7" id="KW-0915">Sodium</keyword>